<dbReference type="VEuPathDB" id="FungiDB:DIURU_001155"/>
<feature type="region of interest" description="Disordered" evidence="9">
    <location>
        <begin position="973"/>
        <end position="1010"/>
    </location>
</feature>
<feature type="compositionally biased region" description="Basic residues" evidence="9">
    <location>
        <begin position="139"/>
        <end position="149"/>
    </location>
</feature>
<evidence type="ECO:0000256" key="1">
    <source>
        <dbReference type="ARBA" id="ARBA00004496"/>
    </source>
</evidence>
<feature type="compositionally biased region" description="Polar residues" evidence="9">
    <location>
        <begin position="987"/>
        <end position="1010"/>
    </location>
</feature>
<feature type="region of interest" description="Disordered" evidence="9">
    <location>
        <begin position="826"/>
        <end position="865"/>
    </location>
</feature>
<dbReference type="RefSeq" id="XP_034014033.1">
    <property type="nucleotide sequence ID" value="XM_034153668.1"/>
</dbReference>
<gene>
    <name evidence="10" type="ORF">DIURU_001155</name>
</gene>
<dbReference type="GO" id="GO:0060962">
    <property type="term" value="P:regulation of ribosomal protein gene transcription by RNA polymerase II"/>
    <property type="evidence" value="ECO:0007669"/>
    <property type="project" value="InterPro"/>
</dbReference>
<dbReference type="Proteomes" id="UP000449547">
    <property type="component" value="Unassembled WGS sequence"/>
</dbReference>
<evidence type="ECO:0000313" key="10">
    <source>
        <dbReference type="EMBL" id="KAA8906213.1"/>
    </source>
</evidence>
<feature type="region of interest" description="Disordered" evidence="9">
    <location>
        <begin position="764"/>
        <end position="791"/>
    </location>
</feature>
<feature type="compositionally biased region" description="Low complexity" evidence="9">
    <location>
        <begin position="219"/>
        <end position="244"/>
    </location>
</feature>
<feature type="compositionally biased region" description="Pro residues" evidence="9">
    <location>
        <begin position="431"/>
        <end position="445"/>
    </location>
</feature>
<keyword evidence="7" id="KW-0539">Nucleus</keyword>
<comment type="caution">
    <text evidence="10">The sequence shown here is derived from an EMBL/GenBank/DDBJ whole genome shotgun (WGS) entry which is preliminary data.</text>
</comment>
<sequence>MSDMGQFRNGADVHFDYTGERPPVSTGSKKKKKKRSKAADAPTVAQAHLTNPNDDYPTSRVIKQAANGDVIVESLDDPEPLPAPDHAIWDQSSQQEQENLKAFWESLDQQSKMKLVKIDKKSILEMFRRNAQRHDQSHGHNHHHHHHHSQASSSACTCKYCGRRNNVIEDELDSIYENHFDDIIDFIHEVRDINDLNALPGLLFGGFHMLEEEHRLQKRQQQQQLQQQKQLAQAQVPQQATPPTHDSLPQPPQQQTSETPNGAVSSFPRANPADQIPTQLSVEEQRVFKALLDPKLFEALETLDFEKLKDVNDINRASLLQKAGSLRDIIRDFHRADKVHLEKGMSFLQNMSKLFNSVEPPSTTGEEPTQAAANIRQFSQGLSSFAEDLLKNDGHSFIEMMESLSESRTEREDLLKELVEEDADGNQIVPAPAPQPSAPAPPPPAQEYASESELFEDEEESEGLEDASDEASCVSDTESEISEEEKMQEIRRLFLIQVIKLFQERLKNAYKEKLAEDRTNQLIQELEAEELAKKERELKKQKQKEKQREKKRLLQLAKEEERKRQEEERLKEEEELKQRQEAQRAEQKRKKEEKQQKREEEKRKRIEELKRKEEEHRKRVEAQQKKEEEAKRLKEERKRKAEEEKAKQEEEKRQKELERKQREEQRERERIERERREAEEEASELQRQTEEVAAQFQQEIATQQQPTAQPVLSQPLPTSTAQSSFPFSAQPSPIVSSTRLGAANAPNHLLDQLYSSTPTAQFAPIAKLSPSPPPGLGGSQPSPFPATLGSSSPWNIHATPVTSSPGLFSPFGEPFGSDVFTAQTPSAQRKSIWGQPTPSATRQPSFSTQTNLWNPGSMPSVPSAPAAAAPVAASAAPTNPQESPMVSAVAGGDAEVIQLATYNAFHMLTSSNQLEFGMAPLHKLFNQVRTLVGAQLSLGQFLTSIRTSQQYQFDVVYDDVGTVTHVKVTQEPQASSGLAQVPPATNPSPQFGQPNLLNSFAPQSSRSLWN</sequence>
<dbReference type="PANTHER" id="PTHR21712">
    <property type="entry name" value="PRE-RRNA-PROCESSING PROTEIN FHL1"/>
    <property type="match status" value="1"/>
</dbReference>
<keyword evidence="6 8" id="KW-0175">Coiled coil</keyword>
<dbReference type="GeneID" id="54779808"/>
<evidence type="ECO:0000256" key="8">
    <source>
        <dbReference type="RuleBase" id="RU049441"/>
    </source>
</evidence>
<dbReference type="EMBL" id="SWFT01000036">
    <property type="protein sequence ID" value="KAA8906213.1"/>
    <property type="molecule type" value="Genomic_DNA"/>
</dbReference>
<feature type="compositionally biased region" description="Low complexity" evidence="9">
    <location>
        <begin position="693"/>
        <end position="710"/>
    </location>
</feature>
<comment type="similarity">
    <text evidence="2 8">Belongs to the NST1 family.</text>
</comment>
<protein>
    <recommendedName>
        <fullName evidence="3 8">Stress response protein NST1</fullName>
    </recommendedName>
</protein>
<feature type="region of interest" description="Disordered" evidence="9">
    <location>
        <begin position="426"/>
        <end position="486"/>
    </location>
</feature>
<accession>A0A642UVN6</accession>
<dbReference type="Pfam" id="PF13945">
    <property type="entry name" value="NST1"/>
    <property type="match status" value="1"/>
</dbReference>
<comment type="subcellular location">
    <subcellularLocation>
        <location evidence="1 8">Cytoplasm</location>
    </subcellularLocation>
</comment>
<keyword evidence="4 8" id="KW-0963">Cytoplasm</keyword>
<feature type="region of interest" description="Disordered" evidence="9">
    <location>
        <begin position="535"/>
        <end position="740"/>
    </location>
</feature>
<feature type="region of interest" description="Disordered" evidence="9">
    <location>
        <begin position="218"/>
        <end position="278"/>
    </location>
</feature>
<dbReference type="GO" id="GO:0005737">
    <property type="term" value="C:cytoplasm"/>
    <property type="evidence" value="ECO:0007669"/>
    <property type="project" value="UniProtKB-SubCell"/>
</dbReference>
<dbReference type="InterPro" id="IPR045178">
    <property type="entry name" value="Fhl1/FHA1"/>
</dbReference>
<keyword evidence="5 8" id="KW-0346">Stress response</keyword>
<dbReference type="OMA" id="ETYNIAY"/>
<feature type="compositionally biased region" description="Basic and acidic residues" evidence="9">
    <location>
        <begin position="535"/>
        <end position="548"/>
    </location>
</feature>
<evidence type="ECO:0000256" key="6">
    <source>
        <dbReference type="ARBA" id="ARBA00023054"/>
    </source>
</evidence>
<feature type="compositionally biased region" description="Polar residues" evidence="9">
    <location>
        <begin position="711"/>
        <end position="720"/>
    </location>
</feature>
<feature type="compositionally biased region" description="Basic and acidic residues" evidence="9">
    <location>
        <begin position="557"/>
        <end position="678"/>
    </location>
</feature>
<dbReference type="InterPro" id="IPR025279">
    <property type="entry name" value="NST1"/>
</dbReference>
<reference evidence="10 11" key="1">
    <citation type="submission" date="2019-07" db="EMBL/GenBank/DDBJ databases">
        <title>Genome assembly of two rare yeast pathogens: Diutina rugosa and Trichomonascus ciferrii.</title>
        <authorList>
            <person name="Mixao V."/>
            <person name="Saus E."/>
            <person name="Hansen A."/>
            <person name="Lass-Flor C."/>
            <person name="Gabaldon T."/>
        </authorList>
    </citation>
    <scope>NUCLEOTIDE SEQUENCE [LARGE SCALE GENOMIC DNA]</scope>
    <source>
        <strain evidence="10 11">CBS 613</strain>
    </source>
</reference>
<dbReference type="OrthoDB" id="21629at2759"/>
<dbReference type="GO" id="GO:0043565">
    <property type="term" value="F:sequence-specific DNA binding"/>
    <property type="evidence" value="ECO:0007669"/>
    <property type="project" value="TreeGrafter"/>
</dbReference>
<feature type="compositionally biased region" description="Acidic residues" evidence="9">
    <location>
        <begin position="453"/>
        <end position="469"/>
    </location>
</feature>
<evidence type="ECO:0000256" key="3">
    <source>
        <dbReference type="ARBA" id="ARBA00020733"/>
    </source>
</evidence>
<evidence type="ECO:0000256" key="4">
    <source>
        <dbReference type="ARBA" id="ARBA00022490"/>
    </source>
</evidence>
<keyword evidence="11" id="KW-1185">Reference proteome</keyword>
<name>A0A642UVN6_DIURU</name>
<evidence type="ECO:0000256" key="7">
    <source>
        <dbReference type="ARBA" id="ARBA00023242"/>
    </source>
</evidence>
<dbReference type="PANTHER" id="PTHR21712:SF29">
    <property type="entry name" value="PRE-RRNA-PROCESSING PROTEIN FHL1"/>
    <property type="match status" value="1"/>
</dbReference>
<dbReference type="GO" id="GO:0005634">
    <property type="term" value="C:nucleus"/>
    <property type="evidence" value="ECO:0007669"/>
    <property type="project" value="TreeGrafter"/>
</dbReference>
<evidence type="ECO:0000256" key="5">
    <source>
        <dbReference type="ARBA" id="ARBA00023016"/>
    </source>
</evidence>
<feature type="compositionally biased region" description="Polar residues" evidence="9">
    <location>
        <begin position="826"/>
        <end position="854"/>
    </location>
</feature>
<feature type="region of interest" description="Disordered" evidence="9">
    <location>
        <begin position="1"/>
        <end position="59"/>
    </location>
</feature>
<organism evidence="10 11">
    <name type="scientific">Diutina rugosa</name>
    <name type="common">Yeast</name>
    <name type="synonym">Candida rugosa</name>
    <dbReference type="NCBI Taxonomy" id="5481"/>
    <lineage>
        <taxon>Eukaryota</taxon>
        <taxon>Fungi</taxon>
        <taxon>Dikarya</taxon>
        <taxon>Ascomycota</taxon>
        <taxon>Saccharomycotina</taxon>
        <taxon>Pichiomycetes</taxon>
        <taxon>Debaryomycetaceae</taxon>
        <taxon>Diutina</taxon>
    </lineage>
</organism>
<comment type="function">
    <text evidence="8">May act as a negative regulator of salt tolerance.</text>
</comment>
<evidence type="ECO:0000313" key="11">
    <source>
        <dbReference type="Proteomes" id="UP000449547"/>
    </source>
</evidence>
<feature type="region of interest" description="Disordered" evidence="9">
    <location>
        <begin position="132"/>
        <end position="155"/>
    </location>
</feature>
<feature type="compositionally biased region" description="Low complexity" evidence="9">
    <location>
        <begin position="721"/>
        <end position="733"/>
    </location>
</feature>
<evidence type="ECO:0000256" key="9">
    <source>
        <dbReference type="SAM" id="MobiDB-lite"/>
    </source>
</evidence>
<evidence type="ECO:0000256" key="2">
    <source>
        <dbReference type="ARBA" id="ARBA00007112"/>
    </source>
</evidence>
<proteinExistence type="inferred from homology"/>
<dbReference type="AlphaFoldDB" id="A0A642UVN6"/>